<keyword evidence="5" id="KW-0949">S-adenosyl-L-methionine</keyword>
<dbReference type="Pfam" id="PF02086">
    <property type="entry name" value="MethyltransfD12"/>
    <property type="match status" value="1"/>
</dbReference>
<keyword evidence="8" id="KW-1185">Reference proteome</keyword>
<name>A0A9X4SEE1_9BURK</name>
<accession>A0A9X4SEE1</accession>
<evidence type="ECO:0000256" key="6">
    <source>
        <dbReference type="ARBA" id="ARBA00047942"/>
    </source>
</evidence>
<evidence type="ECO:0000256" key="3">
    <source>
        <dbReference type="ARBA" id="ARBA00022603"/>
    </source>
</evidence>
<dbReference type="PANTHER" id="PTHR30481">
    <property type="entry name" value="DNA ADENINE METHYLASE"/>
    <property type="match status" value="1"/>
</dbReference>
<dbReference type="EC" id="2.1.1.72" evidence="2"/>
<dbReference type="OrthoDB" id="9805629at2"/>
<proteinExistence type="inferred from homology"/>
<protein>
    <recommendedName>
        <fullName evidence="2">site-specific DNA-methyltransferase (adenine-specific)</fullName>
        <ecNumber evidence="2">2.1.1.72</ecNumber>
    </recommendedName>
</protein>
<evidence type="ECO:0000256" key="2">
    <source>
        <dbReference type="ARBA" id="ARBA00011900"/>
    </source>
</evidence>
<dbReference type="InterPro" id="IPR029063">
    <property type="entry name" value="SAM-dependent_MTases_sf"/>
</dbReference>
<dbReference type="SUPFAM" id="SSF53335">
    <property type="entry name" value="S-adenosyl-L-methionine-dependent methyltransferases"/>
    <property type="match status" value="1"/>
</dbReference>
<gene>
    <name evidence="7" type="ORF">H010_06880</name>
</gene>
<dbReference type="PRINTS" id="PR00505">
    <property type="entry name" value="D12N6MTFRASE"/>
</dbReference>
<dbReference type="InterPro" id="IPR012327">
    <property type="entry name" value="MeTrfase_D12"/>
</dbReference>
<organism evidence="7 8">
    <name type="scientific">Hydrogenophaga taeniospiralis CCUG 15921</name>
    <dbReference type="NCBI Taxonomy" id="1281780"/>
    <lineage>
        <taxon>Bacteria</taxon>
        <taxon>Pseudomonadati</taxon>
        <taxon>Pseudomonadota</taxon>
        <taxon>Betaproteobacteria</taxon>
        <taxon>Burkholderiales</taxon>
        <taxon>Comamonadaceae</taxon>
        <taxon>Hydrogenophaga</taxon>
    </lineage>
</organism>
<comment type="caution">
    <text evidence="7">The sequence shown here is derived from an EMBL/GenBank/DDBJ whole genome shotgun (WGS) entry which is preliminary data.</text>
</comment>
<dbReference type="Gene3D" id="3.40.50.150">
    <property type="entry name" value="Vaccinia Virus protein VP39"/>
    <property type="match status" value="1"/>
</dbReference>
<dbReference type="GO" id="GO:0009007">
    <property type="term" value="F:site-specific DNA-methyltransferase (adenine-specific) activity"/>
    <property type="evidence" value="ECO:0007669"/>
    <property type="project" value="UniProtKB-EC"/>
</dbReference>
<dbReference type="InterPro" id="IPR023095">
    <property type="entry name" value="Ade_MeTrfase_dom_2"/>
</dbReference>
<dbReference type="RefSeq" id="WP_068173567.1">
    <property type="nucleotide sequence ID" value="NZ_AOGK01000004.1"/>
</dbReference>
<evidence type="ECO:0000256" key="1">
    <source>
        <dbReference type="ARBA" id="ARBA00006594"/>
    </source>
</evidence>
<evidence type="ECO:0000256" key="4">
    <source>
        <dbReference type="ARBA" id="ARBA00022679"/>
    </source>
</evidence>
<dbReference type="AlphaFoldDB" id="A0A9X4SEE1"/>
<dbReference type="Proteomes" id="UP001152876">
    <property type="component" value="Unassembled WGS sequence"/>
</dbReference>
<dbReference type="EMBL" id="AOGK01000004">
    <property type="protein sequence ID" value="MDG5974971.1"/>
    <property type="molecule type" value="Genomic_DNA"/>
</dbReference>
<dbReference type="GO" id="GO:1904047">
    <property type="term" value="F:S-adenosyl-L-methionine binding"/>
    <property type="evidence" value="ECO:0007669"/>
    <property type="project" value="TreeGrafter"/>
</dbReference>
<keyword evidence="3 7" id="KW-0489">Methyltransferase</keyword>
<dbReference type="GO" id="GO:0009307">
    <property type="term" value="P:DNA restriction-modification system"/>
    <property type="evidence" value="ECO:0007669"/>
    <property type="project" value="InterPro"/>
</dbReference>
<dbReference type="GO" id="GO:0043565">
    <property type="term" value="F:sequence-specific DNA binding"/>
    <property type="evidence" value="ECO:0007669"/>
    <property type="project" value="TreeGrafter"/>
</dbReference>
<reference evidence="7" key="1">
    <citation type="submission" date="2013-01" db="EMBL/GenBank/DDBJ databases">
        <title>Genome draft of Hydrogenophaga taeniospiralis 2K1.</title>
        <authorList>
            <person name="Gomila M."/>
            <person name="Lalucat J."/>
        </authorList>
    </citation>
    <scope>NUCLEOTIDE SEQUENCE</scope>
    <source>
        <strain evidence="7">CCUG 15921</strain>
    </source>
</reference>
<comment type="similarity">
    <text evidence="1">Belongs to the N(4)/N(6)-methyltransferase family.</text>
</comment>
<evidence type="ECO:0000313" key="8">
    <source>
        <dbReference type="Proteomes" id="UP001152876"/>
    </source>
</evidence>
<dbReference type="PANTHER" id="PTHR30481:SF2">
    <property type="entry name" value="SITE-SPECIFIC DNA-METHYLTRANSFERASE (ADENINE-SPECIFIC)"/>
    <property type="match status" value="1"/>
</dbReference>
<evidence type="ECO:0000313" key="7">
    <source>
        <dbReference type="EMBL" id="MDG5974971.1"/>
    </source>
</evidence>
<comment type="catalytic activity">
    <reaction evidence="6">
        <text>a 2'-deoxyadenosine in DNA + S-adenosyl-L-methionine = an N(6)-methyl-2'-deoxyadenosine in DNA + S-adenosyl-L-homocysteine + H(+)</text>
        <dbReference type="Rhea" id="RHEA:15197"/>
        <dbReference type="Rhea" id="RHEA-COMP:12418"/>
        <dbReference type="Rhea" id="RHEA-COMP:12419"/>
        <dbReference type="ChEBI" id="CHEBI:15378"/>
        <dbReference type="ChEBI" id="CHEBI:57856"/>
        <dbReference type="ChEBI" id="CHEBI:59789"/>
        <dbReference type="ChEBI" id="CHEBI:90615"/>
        <dbReference type="ChEBI" id="CHEBI:90616"/>
        <dbReference type="EC" id="2.1.1.72"/>
    </reaction>
</comment>
<dbReference type="GO" id="GO:0032259">
    <property type="term" value="P:methylation"/>
    <property type="evidence" value="ECO:0007669"/>
    <property type="project" value="UniProtKB-KW"/>
</dbReference>
<sequence>MGTSTRSVLRYPGSKARFSGFIARAISLNVSRPRLFVEPFCGGASVSIALLEDGVVDEIAINDVDPLIAQFWTTVFSKAGAEWLAARVAEVPLSVEEWKRQKALEPASQREAALKCLYLNRTSFNGIIHQSGPLGGWGQKNIKIDVRFNRQRIANRILALSELRSKVTVANEGWRTFCERFAESERAVLYLDPPYYHKAEQLYGHVFDEGEHEALRDFLRTMNRPWLLSYDDAQEVRDLYGDVTSKARVIDNTYSTHPLGGCAFVGRELVFTNMKRLPAAAKSAKGHVGLSVKKPRKSRAGNADALRFPISAAAAAYYAQ</sequence>
<dbReference type="GO" id="GO:0006298">
    <property type="term" value="P:mismatch repair"/>
    <property type="evidence" value="ECO:0007669"/>
    <property type="project" value="TreeGrafter"/>
</dbReference>
<keyword evidence="4" id="KW-0808">Transferase</keyword>
<evidence type="ECO:0000256" key="5">
    <source>
        <dbReference type="ARBA" id="ARBA00022691"/>
    </source>
</evidence>
<dbReference type="Gene3D" id="1.10.1020.10">
    <property type="entry name" value="Adenine-specific Methyltransferase, Domain 2"/>
    <property type="match status" value="1"/>
</dbReference>